<dbReference type="AlphaFoldDB" id="W3V580"/>
<evidence type="ECO:0000313" key="1">
    <source>
        <dbReference type="EMBL" id="ETS30997.1"/>
    </source>
</evidence>
<organism evidence="1 2">
    <name type="scientific">Photorhabdus khanii NC19</name>
    <dbReference type="NCBI Taxonomy" id="1004151"/>
    <lineage>
        <taxon>Bacteria</taxon>
        <taxon>Pseudomonadati</taxon>
        <taxon>Pseudomonadota</taxon>
        <taxon>Gammaproteobacteria</taxon>
        <taxon>Enterobacterales</taxon>
        <taxon>Morganellaceae</taxon>
        <taxon>Photorhabdus</taxon>
    </lineage>
</organism>
<gene>
    <name evidence="1" type="ORF">PTE_02945</name>
</gene>
<reference evidence="1 2" key="1">
    <citation type="submission" date="2013-11" db="EMBL/GenBank/DDBJ databases">
        <title>Elucidation of the Photorhabdus temperata genome and generation of transposon mutant library to identify motility mutants.</title>
        <authorList>
            <person name="Hurst S.G.IV."/>
            <person name="Micheals B."/>
            <person name="Abebe-Akele F."/>
            <person name="Rowedder H."/>
            <person name="Bullock H."/>
            <person name="Jackobeck R."/>
            <person name="Janicki E."/>
            <person name="Tisa L.S."/>
        </authorList>
    </citation>
    <scope>NUCLEOTIDE SEQUENCE [LARGE SCALE GENOMIC DNA]</scope>
    <source>
        <strain evidence="1 2">NC19</strain>
    </source>
</reference>
<protein>
    <submittedName>
        <fullName evidence="1">Uncharacterized protein</fullName>
    </submittedName>
</protein>
<proteinExistence type="predicted"/>
<feature type="non-terminal residue" evidence="1">
    <location>
        <position position="26"/>
    </location>
</feature>
<name>W3V580_9GAMM</name>
<keyword evidence="2" id="KW-1185">Reference proteome</keyword>
<accession>W3V580</accession>
<dbReference type="EMBL" id="AYSJ01000013">
    <property type="protein sequence ID" value="ETS30997.1"/>
    <property type="molecule type" value="Genomic_DNA"/>
</dbReference>
<comment type="caution">
    <text evidence="1">The sequence shown here is derived from an EMBL/GenBank/DDBJ whole genome shotgun (WGS) entry which is preliminary data.</text>
</comment>
<dbReference type="Proteomes" id="UP000018957">
    <property type="component" value="Unassembled WGS sequence"/>
</dbReference>
<sequence>MEEELDSVTITIDPYTLTKEDVAVGV</sequence>
<evidence type="ECO:0000313" key="2">
    <source>
        <dbReference type="Proteomes" id="UP000018957"/>
    </source>
</evidence>